<keyword evidence="3 6" id="KW-0067">ATP-binding</keyword>
<keyword evidence="1" id="KW-0677">Repeat</keyword>
<evidence type="ECO:0000256" key="3">
    <source>
        <dbReference type="ARBA" id="ARBA00022840"/>
    </source>
</evidence>
<organism evidence="6 7">
    <name type="scientific">Pseudonocardia tropica</name>
    <dbReference type="NCBI Taxonomy" id="681289"/>
    <lineage>
        <taxon>Bacteria</taxon>
        <taxon>Bacillati</taxon>
        <taxon>Actinomycetota</taxon>
        <taxon>Actinomycetes</taxon>
        <taxon>Pseudonocardiales</taxon>
        <taxon>Pseudonocardiaceae</taxon>
        <taxon>Pseudonocardia</taxon>
    </lineage>
</organism>
<evidence type="ECO:0000256" key="2">
    <source>
        <dbReference type="ARBA" id="ARBA00022741"/>
    </source>
</evidence>
<dbReference type="SMART" id="SM00382">
    <property type="entry name" value="AAA"/>
    <property type="match status" value="2"/>
</dbReference>
<keyword evidence="2" id="KW-0547">Nucleotide-binding</keyword>
<comment type="caution">
    <text evidence="6">The sequence shown here is derived from an EMBL/GenBank/DDBJ whole genome shotgun (WGS) entry which is preliminary data.</text>
</comment>
<dbReference type="InterPro" id="IPR003593">
    <property type="entry name" value="AAA+_ATPase"/>
</dbReference>
<dbReference type="PROSITE" id="PS00211">
    <property type="entry name" value="ABC_TRANSPORTER_1"/>
    <property type="match status" value="1"/>
</dbReference>
<evidence type="ECO:0000313" key="7">
    <source>
        <dbReference type="Proteomes" id="UP001464923"/>
    </source>
</evidence>
<dbReference type="EMBL" id="JBEDNP010000007">
    <property type="protein sequence ID" value="MEQ3539809.1"/>
    <property type="molecule type" value="Genomic_DNA"/>
</dbReference>
<name>A0ABV1JV39_9PSEU</name>
<evidence type="ECO:0000256" key="4">
    <source>
        <dbReference type="SAM" id="MobiDB-lite"/>
    </source>
</evidence>
<dbReference type="Pfam" id="PF00005">
    <property type="entry name" value="ABC_tran"/>
    <property type="match status" value="2"/>
</dbReference>
<dbReference type="PANTHER" id="PTHR19211:SF123">
    <property type="entry name" value="ABC TRANSPORTER"/>
    <property type="match status" value="1"/>
</dbReference>
<feature type="compositionally biased region" description="Basic and acidic residues" evidence="4">
    <location>
        <begin position="296"/>
        <end position="318"/>
    </location>
</feature>
<evidence type="ECO:0000259" key="5">
    <source>
        <dbReference type="PROSITE" id="PS50893"/>
    </source>
</evidence>
<reference evidence="6 7" key="1">
    <citation type="submission" date="2024-03" db="EMBL/GenBank/DDBJ databases">
        <title>Draft genome sequence of Pseudonocardia tropica JCM 19149.</title>
        <authorList>
            <person name="Butdee W."/>
            <person name="Duangmal K."/>
        </authorList>
    </citation>
    <scope>NUCLEOTIDE SEQUENCE [LARGE SCALE GENOMIC DNA]</scope>
    <source>
        <strain evidence="6 7">JCM 19149</strain>
    </source>
</reference>
<dbReference type="Proteomes" id="UP001464923">
    <property type="component" value="Unassembled WGS sequence"/>
</dbReference>
<gene>
    <name evidence="6" type="ORF">WHI96_13350</name>
</gene>
<proteinExistence type="predicted"/>
<feature type="domain" description="ABC transporter" evidence="5">
    <location>
        <begin position="5"/>
        <end position="267"/>
    </location>
</feature>
<dbReference type="GO" id="GO:0005524">
    <property type="term" value="F:ATP binding"/>
    <property type="evidence" value="ECO:0007669"/>
    <property type="project" value="UniProtKB-KW"/>
</dbReference>
<sequence length="548" mass="58579">MSATLHVSGLAAGHGDRPLFSGLDLVVAPGDVIGLVGANGAGKSTLLTVLAGSRPPDGGSLTLAPPDATVGHLPQEPDRRPGETVAGFLARRTGVADAQATMDAEAEGLASGIPGADDRYAAALDRWLALGGADLDERSGEVLREVGLAVGPDAPTTGLSGGQAARANLAALLLSRYDLLLLDEPTNDLDLDGLERLERFVGGLARQGTPTVLVSHDREFLARTVNRIVELDLVQQRIDVYDGGYESYLAEREVARRHAREDYEEYAGKLGTLQQRAVMQRNWMAQGVRNARRKTRDPDKNVRAQRQESSEKQAAKARQTERAIERLEVVEEPRKEWELRMEIASAPRSGSVVARADAAAVRRGDFAFGPATVQVGWADRVVVTGANGAGKSTLLGLLLGRIAPDSGSAGLGSGVLVGEIDQARGAFLGDATLLRAFGEQVPDWPESEVRTLLAKFSLGADQVLRTASSLSPGERTRAALALLQARGVNLLVLDEPTNHLDLPAIEQLEQAVEDFDGTVLLVTHDRRMLDTVRATRRWDVRDGTVVEL</sequence>
<dbReference type="InterPro" id="IPR017871">
    <property type="entry name" value="ABC_transporter-like_CS"/>
</dbReference>
<feature type="domain" description="ABC transporter" evidence="5">
    <location>
        <begin position="353"/>
        <end position="548"/>
    </location>
</feature>
<dbReference type="InterPro" id="IPR050611">
    <property type="entry name" value="ABCF"/>
</dbReference>
<dbReference type="Gene3D" id="3.40.50.300">
    <property type="entry name" value="P-loop containing nucleotide triphosphate hydrolases"/>
    <property type="match status" value="2"/>
</dbReference>
<dbReference type="InterPro" id="IPR027417">
    <property type="entry name" value="P-loop_NTPase"/>
</dbReference>
<accession>A0ABV1JV39</accession>
<dbReference type="SUPFAM" id="SSF52540">
    <property type="entry name" value="P-loop containing nucleoside triphosphate hydrolases"/>
    <property type="match status" value="2"/>
</dbReference>
<evidence type="ECO:0000313" key="6">
    <source>
        <dbReference type="EMBL" id="MEQ3539809.1"/>
    </source>
</evidence>
<dbReference type="PROSITE" id="PS50893">
    <property type="entry name" value="ABC_TRANSPORTER_2"/>
    <property type="match status" value="2"/>
</dbReference>
<feature type="region of interest" description="Disordered" evidence="4">
    <location>
        <begin position="287"/>
        <end position="318"/>
    </location>
</feature>
<dbReference type="CDD" id="cd03221">
    <property type="entry name" value="ABCF_EF-3"/>
    <property type="match status" value="1"/>
</dbReference>
<protein>
    <submittedName>
        <fullName evidence="6">ABC-F family ATP-binding cassette domain-containing protein</fullName>
    </submittedName>
</protein>
<dbReference type="RefSeq" id="WP_345650949.1">
    <property type="nucleotide sequence ID" value="NZ_BAABLY010000071.1"/>
</dbReference>
<dbReference type="InterPro" id="IPR003439">
    <property type="entry name" value="ABC_transporter-like_ATP-bd"/>
</dbReference>
<evidence type="ECO:0000256" key="1">
    <source>
        <dbReference type="ARBA" id="ARBA00022737"/>
    </source>
</evidence>
<keyword evidence="7" id="KW-1185">Reference proteome</keyword>
<dbReference type="PANTHER" id="PTHR19211">
    <property type="entry name" value="ATP-BINDING TRANSPORT PROTEIN-RELATED"/>
    <property type="match status" value="1"/>
</dbReference>